<feature type="transmembrane region" description="Helical" evidence="1">
    <location>
        <begin position="173"/>
        <end position="199"/>
    </location>
</feature>
<proteinExistence type="predicted"/>
<dbReference type="Proteomes" id="UP000178129">
    <property type="component" value="Unassembled WGS sequence"/>
</dbReference>
<evidence type="ECO:0000256" key="1">
    <source>
        <dbReference type="SAM" id="Phobius"/>
    </source>
</evidence>
<name>A0A1E1KFU1_9HELO</name>
<gene>
    <name evidence="2" type="ORF">RCO7_10943</name>
</gene>
<comment type="caution">
    <text evidence="2">The sequence shown here is derived from an EMBL/GenBank/DDBJ whole genome shotgun (WGS) entry which is preliminary data.</text>
</comment>
<accession>A0A1E1KFU1</accession>
<evidence type="ECO:0000313" key="3">
    <source>
        <dbReference type="Proteomes" id="UP000178129"/>
    </source>
</evidence>
<feature type="transmembrane region" description="Helical" evidence="1">
    <location>
        <begin position="448"/>
        <end position="466"/>
    </location>
</feature>
<feature type="transmembrane region" description="Helical" evidence="1">
    <location>
        <begin position="320"/>
        <end position="341"/>
    </location>
</feature>
<reference evidence="3" key="1">
    <citation type="submission" date="2016-03" db="EMBL/GenBank/DDBJ databases">
        <authorList>
            <person name="Ploux O."/>
        </authorList>
    </citation>
    <scope>NUCLEOTIDE SEQUENCE [LARGE SCALE GENOMIC DNA]</scope>
    <source>
        <strain evidence="3">UK7</strain>
    </source>
</reference>
<keyword evidence="1" id="KW-0812">Transmembrane</keyword>
<keyword evidence="3" id="KW-1185">Reference proteome</keyword>
<feature type="transmembrane region" description="Helical" evidence="1">
    <location>
        <begin position="64"/>
        <end position="89"/>
    </location>
</feature>
<dbReference type="AlphaFoldDB" id="A0A1E1KFU1"/>
<dbReference type="InParanoid" id="A0A1E1KFU1"/>
<protein>
    <submittedName>
        <fullName evidence="2">Uncharacterized protein</fullName>
    </submittedName>
</protein>
<dbReference type="STRING" id="914237.A0A1E1KFU1"/>
<organism evidence="2 3">
    <name type="scientific">Rhynchosporium graminicola</name>
    <dbReference type="NCBI Taxonomy" id="2792576"/>
    <lineage>
        <taxon>Eukaryota</taxon>
        <taxon>Fungi</taxon>
        <taxon>Dikarya</taxon>
        <taxon>Ascomycota</taxon>
        <taxon>Pezizomycotina</taxon>
        <taxon>Leotiomycetes</taxon>
        <taxon>Helotiales</taxon>
        <taxon>Ploettnerulaceae</taxon>
        <taxon>Rhynchosporium</taxon>
    </lineage>
</organism>
<feature type="transmembrane region" description="Helical" evidence="1">
    <location>
        <begin position="387"/>
        <end position="407"/>
    </location>
</feature>
<keyword evidence="1" id="KW-0472">Membrane</keyword>
<feature type="transmembrane region" description="Helical" evidence="1">
    <location>
        <begin position="228"/>
        <end position="248"/>
    </location>
</feature>
<evidence type="ECO:0000313" key="2">
    <source>
        <dbReference type="EMBL" id="CZS95634.1"/>
    </source>
</evidence>
<dbReference type="EMBL" id="FJUW01000011">
    <property type="protein sequence ID" value="CZS95634.1"/>
    <property type="molecule type" value="Genomic_DNA"/>
</dbReference>
<keyword evidence="1" id="KW-1133">Transmembrane helix</keyword>
<sequence length="480" mass="53104">MTVLERPITTAITTPADDFPRYTYARRSLTSSSQSMSSTSGPTTPTSPAFIPAPWYHFSFRTVVLISLPLFSLLGLYGTLVLGQANGTFKAIIALMQSEKPRLPATDDELLMHYTSIGWLDKQLTILVLFFAPVVEMRGDALSMFTIFGVGQFGAAWTLMVMESFRMGNRGRVVSFVGIFGIIFQNISYTVTVPIWLFLHLLTSPVAKPYPGTHSNTVLVASAWDLRILPISITLGYIVPTILMGLSSPSIVSPVTHQRLIALWQPFPLWTVLIHTSLRTTLQLLTGTLFSSTTKSKGSLPTSRSQIPLGTTYLSNAKHVYRFILALCMLAHLPILVLSLLPSSLISASSFPTLHAMSTQSPREIYIPYLPTPTHRISSLAEGAHTFLIWDVYVGSFAFLLWGILLYRNATMEKAELDPNTSLPIYKELLLGERIMGGMVWRKLAGKVVLWCVLAGPIGALSVLLWERDAIVRRKIKQGI</sequence>
<feature type="transmembrane region" description="Helical" evidence="1">
    <location>
        <begin position="141"/>
        <end position="161"/>
    </location>
</feature>